<name>A0A5S4HBL2_9ACTN</name>
<comment type="caution">
    <text evidence="2">The sequence shown here is derived from an EMBL/GenBank/DDBJ whole genome shotgun (WGS) entry which is preliminary data.</text>
</comment>
<proteinExistence type="predicted"/>
<dbReference type="EMBL" id="VCKZ01000002">
    <property type="protein sequence ID" value="TMR42369.1"/>
    <property type="molecule type" value="Genomic_DNA"/>
</dbReference>
<dbReference type="InterPro" id="IPR001279">
    <property type="entry name" value="Metallo-B-lactamas"/>
</dbReference>
<dbReference type="InterPro" id="IPR050855">
    <property type="entry name" value="NDM-1-like"/>
</dbReference>
<dbReference type="Proteomes" id="UP000305238">
    <property type="component" value="Unassembled WGS sequence"/>
</dbReference>
<sequence length="332" mass="35977">MVCWPLPVIHEMSERQEDFVPPNLSPRGLRLQPTELADGVYALMANQIPKDNNGLIVGDRAAMVIDSGITPGVGRYLQEVVADLTDKPVRYLANTTFHGDHTFGNAAFGDDVALVSSRLNKASMATISLEHEKALRLSSMYGDEGLDEVVTWRQPDLVFDRFCEIDLGGRVVHLWHFGPGNGSGDTVVHVPDAKVAWVGNFLRHHGIPPMLLAGDPVGYARSIQALKATIRVDTLVPGHGPLAAAEPGIAWHLHYLHQVAASVSRLRDEGASVEKALDEVLLDDPLPLSEVVPDAAAEENDRFAALVRSNHRLNVLLTYRWLAGTAAAGHGG</sequence>
<dbReference type="SMART" id="SM00849">
    <property type="entry name" value="Lactamase_B"/>
    <property type="match status" value="1"/>
</dbReference>
<gene>
    <name evidence="2" type="ORF">ETD96_00585</name>
</gene>
<dbReference type="GO" id="GO:0016787">
    <property type="term" value="F:hydrolase activity"/>
    <property type="evidence" value="ECO:0007669"/>
    <property type="project" value="UniProtKB-KW"/>
</dbReference>
<dbReference type="CDD" id="cd16282">
    <property type="entry name" value="metallo-hydrolase-like_MBL-fold"/>
    <property type="match status" value="1"/>
</dbReference>
<keyword evidence="3" id="KW-1185">Reference proteome</keyword>
<dbReference type="Pfam" id="PF00753">
    <property type="entry name" value="Lactamase_B"/>
    <property type="match status" value="1"/>
</dbReference>
<dbReference type="OrthoDB" id="2273115at2"/>
<reference evidence="2 3" key="1">
    <citation type="submission" date="2019-05" db="EMBL/GenBank/DDBJ databases">
        <title>Draft genome sequence of Actinomadura geliboluensis A8036.</title>
        <authorList>
            <person name="Saricaoglu S."/>
            <person name="Isik K."/>
        </authorList>
    </citation>
    <scope>NUCLEOTIDE SEQUENCE [LARGE SCALE GENOMIC DNA]</scope>
    <source>
        <strain evidence="2 3">A8036</strain>
    </source>
</reference>
<feature type="domain" description="Metallo-beta-lactamase" evidence="1">
    <location>
        <begin position="51"/>
        <end position="239"/>
    </location>
</feature>
<dbReference type="PANTHER" id="PTHR42951:SF4">
    <property type="entry name" value="ACYL-COENZYME A THIOESTERASE MBLAC2"/>
    <property type="match status" value="1"/>
</dbReference>
<evidence type="ECO:0000313" key="2">
    <source>
        <dbReference type="EMBL" id="TMR42369.1"/>
    </source>
</evidence>
<dbReference type="SUPFAM" id="SSF56281">
    <property type="entry name" value="Metallo-hydrolase/oxidoreductase"/>
    <property type="match status" value="1"/>
</dbReference>
<protein>
    <submittedName>
        <fullName evidence="2">MBL fold metallo-hydrolase</fullName>
    </submittedName>
</protein>
<evidence type="ECO:0000313" key="3">
    <source>
        <dbReference type="Proteomes" id="UP000305238"/>
    </source>
</evidence>
<dbReference type="AlphaFoldDB" id="A0A5S4HBL2"/>
<dbReference type="InterPro" id="IPR036866">
    <property type="entry name" value="RibonucZ/Hydroxyglut_hydro"/>
</dbReference>
<keyword evidence="2" id="KW-0378">Hydrolase</keyword>
<organism evidence="2 3">
    <name type="scientific">Actinomadura geliboluensis</name>
    <dbReference type="NCBI Taxonomy" id="882440"/>
    <lineage>
        <taxon>Bacteria</taxon>
        <taxon>Bacillati</taxon>
        <taxon>Actinomycetota</taxon>
        <taxon>Actinomycetes</taxon>
        <taxon>Streptosporangiales</taxon>
        <taxon>Thermomonosporaceae</taxon>
        <taxon>Actinomadura</taxon>
    </lineage>
</organism>
<accession>A0A5S4HBL2</accession>
<dbReference type="Gene3D" id="3.60.15.10">
    <property type="entry name" value="Ribonuclease Z/Hydroxyacylglutathione hydrolase-like"/>
    <property type="match status" value="1"/>
</dbReference>
<evidence type="ECO:0000259" key="1">
    <source>
        <dbReference type="SMART" id="SM00849"/>
    </source>
</evidence>
<dbReference type="PANTHER" id="PTHR42951">
    <property type="entry name" value="METALLO-BETA-LACTAMASE DOMAIN-CONTAINING"/>
    <property type="match status" value="1"/>
</dbReference>